<evidence type="ECO:0000313" key="3">
    <source>
        <dbReference type="Proteomes" id="UP001528673"/>
    </source>
</evidence>
<dbReference type="Gene3D" id="3.30.365.10">
    <property type="entry name" value="Aldehyde oxidase/xanthine dehydrogenase, molybdopterin binding domain"/>
    <property type="match status" value="4"/>
</dbReference>
<accession>A0ABT5MY26</accession>
<dbReference type="Pfam" id="PF02738">
    <property type="entry name" value="MoCoBD_1"/>
    <property type="match status" value="1"/>
</dbReference>
<evidence type="ECO:0000259" key="1">
    <source>
        <dbReference type="SMART" id="SM01008"/>
    </source>
</evidence>
<dbReference type="PIRSF" id="PIRSF036389">
    <property type="entry name" value="IOR_B"/>
    <property type="match status" value="1"/>
</dbReference>
<proteinExistence type="predicted"/>
<dbReference type="SMART" id="SM01008">
    <property type="entry name" value="Ald_Xan_dh_C"/>
    <property type="match status" value="1"/>
</dbReference>
<evidence type="ECO:0000313" key="2">
    <source>
        <dbReference type="EMBL" id="MDD0838950.1"/>
    </source>
</evidence>
<dbReference type="InterPro" id="IPR037165">
    <property type="entry name" value="AldOxase/xan_DH_Mopterin-bd_sf"/>
</dbReference>
<comment type="caution">
    <text evidence="2">The sequence shown here is derived from an EMBL/GenBank/DDBJ whole genome shotgun (WGS) entry which is preliminary data.</text>
</comment>
<dbReference type="InterPro" id="IPR000674">
    <property type="entry name" value="Ald_Oxase/Xan_DH_a/b"/>
</dbReference>
<dbReference type="EMBL" id="JAQSIP010000004">
    <property type="protein sequence ID" value="MDD0838950.1"/>
    <property type="molecule type" value="Genomic_DNA"/>
</dbReference>
<organism evidence="2 3">
    <name type="scientific">Curvibacter cyanobacteriorum</name>
    <dbReference type="NCBI Taxonomy" id="3026422"/>
    <lineage>
        <taxon>Bacteria</taxon>
        <taxon>Pseudomonadati</taxon>
        <taxon>Pseudomonadota</taxon>
        <taxon>Betaproteobacteria</taxon>
        <taxon>Burkholderiales</taxon>
        <taxon>Comamonadaceae</taxon>
        <taxon>Curvibacter</taxon>
    </lineage>
</organism>
<protein>
    <submittedName>
        <fullName evidence="2">Xanthine dehydrogenase family protein molybdopterin-binding subunit</fullName>
    </submittedName>
</protein>
<name>A0ABT5MY26_9BURK</name>
<dbReference type="InterPro" id="IPR006311">
    <property type="entry name" value="TAT_signal"/>
</dbReference>
<dbReference type="SUPFAM" id="SSF56003">
    <property type="entry name" value="Molybdenum cofactor-binding domain"/>
    <property type="match status" value="2"/>
</dbReference>
<gene>
    <name evidence="2" type="ORF">PSQ40_10245</name>
</gene>
<dbReference type="PANTHER" id="PTHR47495:SF2">
    <property type="entry name" value="ALDEHYDE DEHYDROGENASE"/>
    <property type="match status" value="1"/>
</dbReference>
<sequence length="761" mass="81016">MSPPSPDAIGAHAPWSRRGFLLAGAAAGGGLLVGCGGAAPAARVGQGSDFAPSGDQVALNAWVKITPDDRVIVAVPRSEMGQGVHTGLAMLVADELDARWDQVQVEAAPIARVYSNTALLLNVSPFLPDDDGLLARLTRDSLQTAGYALALQVTGGSSSLRDAWEPMRLAGAAARHQLLQAAAWQWQVPVSELRVRDGLVHGPAGRAPLRFGALVQAAAQQAAPRELRLKPRAERRLIGQPVPRTDVPAKVNGQAVFGLDVRPEGLVYAAIAHCPVFGGQLKSLDPAPALALQGVLQAFALNAQSVVVVARNSWLAQQGLLRLAPVWDEGPNAQLQSSSISARLRQAFDQEDGTRFRHEGDAVQVLADAKTRIEAEYEVPFLAHSALEPVNCTAQVKDGRVTVWCGSQAPSLARMKAAEVAGVDSAQVTFEVPFLGGGFGRRLESDMVEEAVAIALRTGGAPVKLTWSREEDVQHDLYRPAAVSRFSATLDPQGLPRAWRHRVAAPSIGLDTVRRLMPRLALDSPDKNHIEGAFDLPYAIPHLEVRQLRVATPVPVGSWRSVGHSYNAFFTECFLDELAHAARQDPLAYRLAMLAAKPRHRAVLQAAAELGDWGQPAPAGRARGLALHESFGALCAQVAEVSLDAGRVRVHRVACALDCGTVVNPDSVDAQLQSAIVYGLSAALMGEITLKNGRVEQSNFPSYDALRMADMPVIRTRLMPSDAPPGGVGEPGTPPIAPAVANALFALTGQRLRRLPLRPQA</sequence>
<dbReference type="Proteomes" id="UP001528673">
    <property type="component" value="Unassembled WGS sequence"/>
</dbReference>
<dbReference type="PROSITE" id="PS51318">
    <property type="entry name" value="TAT"/>
    <property type="match status" value="1"/>
</dbReference>
<keyword evidence="3" id="KW-1185">Reference proteome</keyword>
<dbReference type="PANTHER" id="PTHR47495">
    <property type="entry name" value="ALDEHYDE DEHYDROGENASE"/>
    <property type="match status" value="1"/>
</dbReference>
<dbReference type="RefSeq" id="WP_273951303.1">
    <property type="nucleotide sequence ID" value="NZ_JAQSIP010000004.1"/>
</dbReference>
<dbReference type="InterPro" id="IPR008274">
    <property type="entry name" value="AldOxase/xan_DH_MoCoBD1"/>
</dbReference>
<reference evidence="2 3" key="1">
    <citation type="submission" date="2023-02" db="EMBL/GenBank/DDBJ databases">
        <title>Bacterial whole genomic sequence of Curvibacter sp. HBC61.</title>
        <authorList>
            <person name="Le V."/>
            <person name="Ko S.-R."/>
            <person name="Ahn C.-Y."/>
            <person name="Oh H.-M."/>
        </authorList>
    </citation>
    <scope>NUCLEOTIDE SEQUENCE [LARGE SCALE GENOMIC DNA]</scope>
    <source>
        <strain evidence="2 3">HBC61</strain>
    </source>
</reference>
<dbReference type="InterPro" id="IPR046867">
    <property type="entry name" value="AldOxase/xan_DH_MoCoBD2"/>
</dbReference>
<feature type="domain" description="Aldehyde oxidase/xanthine dehydrogenase a/b hammerhead" evidence="1">
    <location>
        <begin position="252"/>
        <end position="331"/>
    </location>
</feature>
<dbReference type="InterPro" id="IPR012368">
    <property type="entry name" value="OxRdtase_Mopterin-bd_su_IorB"/>
</dbReference>
<dbReference type="Pfam" id="PF20256">
    <property type="entry name" value="MoCoBD_2"/>
    <property type="match status" value="2"/>
</dbReference>
<dbReference type="InterPro" id="IPR052516">
    <property type="entry name" value="N-heterocyclic_Hydroxylase"/>
</dbReference>